<dbReference type="Proteomes" id="UP000290932">
    <property type="component" value="Unassembled WGS sequence"/>
</dbReference>
<dbReference type="AlphaFoldDB" id="A0A498GZV7"/>
<name>A0A498GZV7_9EURY</name>
<reference evidence="1 2" key="1">
    <citation type="journal article" date="2015" name="Int. J. Syst. Evol. Microbiol.">
        <title>Methanoculleus taiwanensis sp. nov., a methanogen isolated from deep marine sediment at the deformation front area near Taiwan.</title>
        <authorList>
            <person name="Weng C.Y."/>
            <person name="Chen S.C."/>
            <person name="Lai M.C."/>
            <person name="Wu S.Y."/>
            <person name="Lin S."/>
            <person name="Yang T.F."/>
            <person name="Chen P.C."/>
        </authorList>
    </citation>
    <scope>NUCLEOTIDE SEQUENCE [LARGE SCALE GENOMIC DNA]</scope>
    <source>
        <strain evidence="1 2">CYW4</strain>
    </source>
</reference>
<accession>A0A498GZV7</accession>
<dbReference type="EMBL" id="LHQS01000003">
    <property type="protein sequence ID" value="RXE55370.1"/>
    <property type="molecule type" value="Genomic_DNA"/>
</dbReference>
<comment type="caution">
    <text evidence="1">The sequence shown here is derived from an EMBL/GenBank/DDBJ whole genome shotgun (WGS) entry which is preliminary data.</text>
</comment>
<evidence type="ECO:0000313" key="1">
    <source>
        <dbReference type="EMBL" id="RXE55370.1"/>
    </source>
</evidence>
<proteinExistence type="predicted"/>
<evidence type="ECO:0000313" key="2">
    <source>
        <dbReference type="Proteomes" id="UP000290932"/>
    </source>
</evidence>
<sequence>MTKDEIVDEGLGVLQHGTGAKMQNESFGERKTQTAMLHTGRSVPQPRNAGRGSPPAVRPFLTAGHFWQARAAFPGTGGGCMADRHSERSSQVLM</sequence>
<gene>
    <name evidence="1" type="ORF">ABH15_11510</name>
</gene>
<protein>
    <submittedName>
        <fullName evidence="1">Uncharacterized protein</fullName>
    </submittedName>
</protein>
<organism evidence="1 2">
    <name type="scientific">Methanoculleus taiwanensis</name>
    <dbReference type="NCBI Taxonomy" id="1550565"/>
    <lineage>
        <taxon>Archaea</taxon>
        <taxon>Methanobacteriati</taxon>
        <taxon>Methanobacteriota</taxon>
        <taxon>Stenosarchaea group</taxon>
        <taxon>Methanomicrobia</taxon>
        <taxon>Methanomicrobiales</taxon>
        <taxon>Methanomicrobiaceae</taxon>
        <taxon>Methanoculleus</taxon>
    </lineage>
</organism>
<keyword evidence="2" id="KW-1185">Reference proteome</keyword>